<dbReference type="STRING" id="937334.SAMN05444406_104126"/>
<evidence type="ECO:0000313" key="2">
    <source>
        <dbReference type="EMBL" id="SFP82400.1"/>
    </source>
</evidence>
<dbReference type="GO" id="GO:0000166">
    <property type="term" value="F:nucleotide binding"/>
    <property type="evidence" value="ECO:0007669"/>
    <property type="project" value="InterPro"/>
</dbReference>
<feature type="domain" description="Gfo/Idh/MocA-like oxidoreductase N-terminal" evidence="1">
    <location>
        <begin position="58"/>
        <end position="135"/>
    </location>
</feature>
<dbReference type="Pfam" id="PF01408">
    <property type="entry name" value="GFO_IDH_MocA"/>
    <property type="match status" value="1"/>
</dbReference>
<sequence length="300" mass="33942">MKEEIRVAIVGLDTSHSVEFPRRMQAPDCPEELKVNGMKAVTCLRFETPFTNKETLDKRQQQLEDWGIKVTEDFEEAVADCDAIMLEINDPAYHLEYFKKCMNLNKPIFIDKPLADNYHNAKEIYDLCKKHNVRAISASALRFSHNLVEACSKVPKPMQSYFYGPLGIPPVGSGIIWYGVHCFEMLERAMGLGAVSVDVRKDAAGAVVVVEYPDKRRGIVELTVGAYTYGGTLRAENQIASFVVDSSMFYTEELREIYRFFKTGEASLTLDDALEIMDMLDCAARSYETGKPVKLNRYAE</sequence>
<gene>
    <name evidence="2" type="ORF">SAMN05444406_104126</name>
</gene>
<name>A0A1I5TH69_9FIRM</name>
<evidence type="ECO:0000259" key="1">
    <source>
        <dbReference type="Pfam" id="PF01408"/>
    </source>
</evidence>
<dbReference type="Proteomes" id="UP000198577">
    <property type="component" value="Unassembled WGS sequence"/>
</dbReference>
<dbReference type="RefSeq" id="WP_025747225.1">
    <property type="nucleotide sequence ID" value="NZ_FOXR01000004.1"/>
</dbReference>
<organism evidence="2 3">
    <name type="scientific">Caldicoprobacter faecalis</name>
    <dbReference type="NCBI Taxonomy" id="937334"/>
    <lineage>
        <taxon>Bacteria</taxon>
        <taxon>Bacillati</taxon>
        <taxon>Bacillota</taxon>
        <taxon>Clostridia</taxon>
        <taxon>Caldicoprobacterales</taxon>
        <taxon>Caldicoprobacteraceae</taxon>
        <taxon>Caldicoprobacter</taxon>
    </lineage>
</organism>
<evidence type="ECO:0000313" key="3">
    <source>
        <dbReference type="Proteomes" id="UP000198577"/>
    </source>
</evidence>
<dbReference type="InterPro" id="IPR036291">
    <property type="entry name" value="NAD(P)-bd_dom_sf"/>
</dbReference>
<dbReference type="Gene3D" id="3.30.360.10">
    <property type="entry name" value="Dihydrodipicolinate Reductase, domain 2"/>
    <property type="match status" value="1"/>
</dbReference>
<proteinExistence type="predicted"/>
<dbReference type="AlphaFoldDB" id="A0A1I5TH69"/>
<dbReference type="InterPro" id="IPR000683">
    <property type="entry name" value="Gfo/Idh/MocA-like_OxRdtase_N"/>
</dbReference>
<accession>A0A1I5TH69</accession>
<keyword evidence="3" id="KW-1185">Reference proteome</keyword>
<protein>
    <submittedName>
        <fullName evidence="2">Predicted dehydrogenase</fullName>
    </submittedName>
</protein>
<dbReference type="SUPFAM" id="SSF51735">
    <property type="entry name" value="NAD(P)-binding Rossmann-fold domains"/>
    <property type="match status" value="1"/>
</dbReference>
<dbReference type="EMBL" id="FOXR01000004">
    <property type="protein sequence ID" value="SFP82400.1"/>
    <property type="molecule type" value="Genomic_DNA"/>
</dbReference>
<dbReference type="Gene3D" id="3.40.50.720">
    <property type="entry name" value="NAD(P)-binding Rossmann-like Domain"/>
    <property type="match status" value="1"/>
</dbReference>
<reference evidence="2 3" key="1">
    <citation type="submission" date="2016-10" db="EMBL/GenBank/DDBJ databases">
        <authorList>
            <person name="de Groot N.N."/>
        </authorList>
    </citation>
    <scope>NUCLEOTIDE SEQUENCE [LARGE SCALE GENOMIC DNA]</scope>
    <source>
        <strain evidence="2 3">DSM 20678</strain>
    </source>
</reference>
<dbReference type="OrthoDB" id="128220at2"/>